<organism evidence="2 3">
    <name type="scientific">Vigna unguiculata</name>
    <name type="common">Cowpea</name>
    <dbReference type="NCBI Taxonomy" id="3917"/>
    <lineage>
        <taxon>Eukaryota</taxon>
        <taxon>Viridiplantae</taxon>
        <taxon>Streptophyta</taxon>
        <taxon>Embryophyta</taxon>
        <taxon>Tracheophyta</taxon>
        <taxon>Spermatophyta</taxon>
        <taxon>Magnoliopsida</taxon>
        <taxon>eudicotyledons</taxon>
        <taxon>Gunneridae</taxon>
        <taxon>Pentapetalae</taxon>
        <taxon>rosids</taxon>
        <taxon>fabids</taxon>
        <taxon>Fabales</taxon>
        <taxon>Fabaceae</taxon>
        <taxon>Papilionoideae</taxon>
        <taxon>50 kb inversion clade</taxon>
        <taxon>NPAAA clade</taxon>
        <taxon>indigoferoid/millettioid clade</taxon>
        <taxon>Phaseoleae</taxon>
        <taxon>Vigna</taxon>
    </lineage>
</organism>
<feature type="region of interest" description="Disordered" evidence="1">
    <location>
        <begin position="62"/>
        <end position="125"/>
    </location>
</feature>
<feature type="compositionally biased region" description="Acidic residues" evidence="1">
    <location>
        <begin position="107"/>
        <end position="125"/>
    </location>
</feature>
<protein>
    <submittedName>
        <fullName evidence="2">Uncharacterized protein</fullName>
    </submittedName>
</protein>
<evidence type="ECO:0000313" key="3">
    <source>
        <dbReference type="Proteomes" id="UP000501690"/>
    </source>
</evidence>
<sequence>MHIEIIFASAGVDVERLHSRGYGVISSNVGGGDLLLALMGYGWKGSSEGGEVEIRDKESVSIVGGDEEGASETRIGVDGGIEDDDVGVTDDGGDDRSEDQHGASIIDDSEDHDSSIEDIELDDSEEERYANLDDGFEMEDIFGRNVNHVLNVDDNSIFL</sequence>
<gene>
    <name evidence="2" type="ORF">DEO72_LG3g638</name>
</gene>
<evidence type="ECO:0000256" key="1">
    <source>
        <dbReference type="SAM" id="MobiDB-lite"/>
    </source>
</evidence>
<evidence type="ECO:0000313" key="2">
    <source>
        <dbReference type="EMBL" id="QCD86117.1"/>
    </source>
</evidence>
<name>A0A4D6LC37_VIGUN</name>
<feature type="compositionally biased region" description="Acidic residues" evidence="1">
    <location>
        <begin position="80"/>
        <end position="93"/>
    </location>
</feature>
<proteinExistence type="predicted"/>
<dbReference type="AlphaFoldDB" id="A0A4D6LC37"/>
<dbReference type="Proteomes" id="UP000501690">
    <property type="component" value="Linkage Group LG3"/>
</dbReference>
<dbReference type="EMBL" id="CP039347">
    <property type="protein sequence ID" value="QCD86117.1"/>
    <property type="molecule type" value="Genomic_DNA"/>
</dbReference>
<accession>A0A4D6LC37</accession>
<reference evidence="2 3" key="1">
    <citation type="submission" date="2019-04" db="EMBL/GenBank/DDBJ databases">
        <title>An improved genome assembly and genetic linkage map for asparagus bean, Vigna unguiculata ssp. sesquipedialis.</title>
        <authorList>
            <person name="Xia Q."/>
            <person name="Zhang R."/>
            <person name="Dong Y."/>
        </authorList>
    </citation>
    <scope>NUCLEOTIDE SEQUENCE [LARGE SCALE GENOMIC DNA]</scope>
    <source>
        <tissue evidence="2">Leaf</tissue>
    </source>
</reference>
<keyword evidence="3" id="KW-1185">Reference proteome</keyword>